<proteinExistence type="predicted"/>
<keyword evidence="1" id="KW-1133">Transmembrane helix</keyword>
<protein>
    <submittedName>
        <fullName evidence="2">Uncharacterized protein</fullName>
    </submittedName>
</protein>
<feature type="transmembrane region" description="Helical" evidence="1">
    <location>
        <begin position="160"/>
        <end position="176"/>
    </location>
</feature>
<dbReference type="EMBL" id="AACBEL010000007">
    <property type="protein sequence ID" value="EAJ8418549.1"/>
    <property type="molecule type" value="Genomic_DNA"/>
</dbReference>
<gene>
    <name evidence="2" type="ORF">BKI68_05370</name>
</gene>
<sequence>SFFLAIFGLISLFLNFLNLEKIDFVFIFIILPLLMIFLKKELHLQFVDNAYNDFRIVVIASFFTALFYAFYGLFFTYNEILNLELFSRKIIAYKSASFVYFDFLSEFLHFISNLKFFIFSYFGYLGFRVLNFIFDFFNFFMFCSLLAFVFNFVLKIKIKIIVLFLCFIMVLGSYFLKEQRNNALKSEQEQILLWMNNFDFLKDNNLSLIQKEKDLFEKDLKDLREIFKKNAFEIGIWWFSKEKEDLEKRINESLK</sequence>
<feature type="non-terminal residue" evidence="2">
    <location>
        <position position="1"/>
    </location>
</feature>
<evidence type="ECO:0000256" key="1">
    <source>
        <dbReference type="SAM" id="Phobius"/>
    </source>
</evidence>
<evidence type="ECO:0000313" key="2">
    <source>
        <dbReference type="EMBL" id="EAJ8418549.1"/>
    </source>
</evidence>
<name>A0A5T0GV28_CAMJU</name>
<accession>A0A5T0GV28</accession>
<feature type="transmembrane region" description="Helical" evidence="1">
    <location>
        <begin position="6"/>
        <end position="35"/>
    </location>
</feature>
<feature type="transmembrane region" description="Helical" evidence="1">
    <location>
        <begin position="56"/>
        <end position="77"/>
    </location>
</feature>
<reference evidence="2" key="1">
    <citation type="submission" date="2018-05" db="EMBL/GenBank/DDBJ databases">
        <authorList>
            <consortium name="NARMS: The National Antimicrobial Resistance Monitoring System"/>
        </authorList>
    </citation>
    <scope>NUCLEOTIDE SEQUENCE</scope>
    <source>
        <strain evidence="2">FSIS1607835</strain>
    </source>
</reference>
<comment type="caution">
    <text evidence="2">The sequence shown here is derived from an EMBL/GenBank/DDBJ whole genome shotgun (WGS) entry which is preliminary data.</text>
</comment>
<keyword evidence="1" id="KW-0812">Transmembrane</keyword>
<keyword evidence="1" id="KW-0472">Membrane</keyword>
<dbReference type="AlphaFoldDB" id="A0A5T0GV28"/>
<feature type="transmembrane region" description="Helical" evidence="1">
    <location>
        <begin position="132"/>
        <end position="154"/>
    </location>
</feature>
<organism evidence="2">
    <name type="scientific">Campylobacter jejuni</name>
    <dbReference type="NCBI Taxonomy" id="197"/>
    <lineage>
        <taxon>Bacteria</taxon>
        <taxon>Pseudomonadati</taxon>
        <taxon>Campylobacterota</taxon>
        <taxon>Epsilonproteobacteria</taxon>
        <taxon>Campylobacterales</taxon>
        <taxon>Campylobacteraceae</taxon>
        <taxon>Campylobacter</taxon>
    </lineage>
</organism>